<dbReference type="GeneID" id="10505209"/>
<dbReference type="GO" id="GO:0005794">
    <property type="term" value="C:Golgi apparatus"/>
    <property type="evidence" value="ECO:0000318"/>
    <property type="project" value="GO_Central"/>
</dbReference>
<dbReference type="GO" id="GO:0016020">
    <property type="term" value="C:membrane"/>
    <property type="evidence" value="ECO:0007669"/>
    <property type="project" value="UniProtKB-SubCell"/>
</dbReference>
<gene>
    <name evidence="6" type="ORF">DICPUDRAFT_8417</name>
</gene>
<evidence type="ECO:0000256" key="3">
    <source>
        <dbReference type="ARBA" id="ARBA00022989"/>
    </source>
</evidence>
<name>F1A2J9_DICPU</name>
<dbReference type="EMBL" id="GL871414">
    <property type="protein sequence ID" value="EGC29591.1"/>
    <property type="molecule type" value="Genomic_DNA"/>
</dbReference>
<accession>F1A2J9</accession>
<dbReference type="Proteomes" id="UP000001064">
    <property type="component" value="Unassembled WGS sequence"/>
</dbReference>
<keyword evidence="2 5" id="KW-0812">Transmembrane</keyword>
<dbReference type="VEuPathDB" id="AmoebaDB:DICPUDRAFT_8417"/>
<dbReference type="eggNOG" id="ENOG502RE7H">
    <property type="taxonomic scope" value="Eukaryota"/>
</dbReference>
<proteinExistence type="predicted"/>
<feature type="non-terminal residue" evidence="6">
    <location>
        <position position="387"/>
    </location>
</feature>
<dbReference type="KEGG" id="dpp:DICPUDRAFT_8417"/>
<keyword evidence="4 5" id="KW-0472">Membrane</keyword>
<evidence type="ECO:0000256" key="2">
    <source>
        <dbReference type="ARBA" id="ARBA00022692"/>
    </source>
</evidence>
<keyword evidence="7" id="KW-1185">Reference proteome</keyword>
<sequence length="387" mass="44531">EKDIIEEKKFNNKLAFIKLKNIITSFIIASILFLKRFPKEMARMLIENSLLSLWMFVNLISLLMNQSLEENYNFNFYNSLIGFQLIVCFFISNLYIYLKNKYNINGINDIISMEMIENTLELPNPSAFIKTPGTLEMIKIILPLSFIFVTNCIITSKVNESIVEFSKTVVPLTVVGLQYIITKKRYAKTFYYSMVVLVLGTGIFLLDESIEELANFKQIMLSVLIISFISLTLIYSHTIFSTKLSLINPINIISFFSPCSFLMLLPFIISESSQVLKYFIKLNDENPLNLIYNLLLCLTISGVLSYFTFYITFIANKKYNILVMSISRNSKSILLKLFSSQIVFQNETISPGNWFGFIISSIGVFMSYQDSLKEPSNTNHDESIDIE</sequence>
<keyword evidence="3 5" id="KW-1133">Transmembrane helix</keyword>
<dbReference type="OrthoDB" id="10551334at2759"/>
<dbReference type="FunCoup" id="F1A2J9">
    <property type="interactions" value="147"/>
</dbReference>
<dbReference type="AlphaFoldDB" id="F1A2J9"/>
<evidence type="ECO:0008006" key="8">
    <source>
        <dbReference type="Google" id="ProtNLM"/>
    </source>
</evidence>
<evidence type="ECO:0000313" key="6">
    <source>
        <dbReference type="EMBL" id="EGC29591.1"/>
    </source>
</evidence>
<evidence type="ECO:0000313" key="7">
    <source>
        <dbReference type="Proteomes" id="UP000001064"/>
    </source>
</evidence>
<evidence type="ECO:0000256" key="1">
    <source>
        <dbReference type="ARBA" id="ARBA00004141"/>
    </source>
</evidence>
<feature type="transmembrane region" description="Helical" evidence="5">
    <location>
        <begin position="290"/>
        <end position="315"/>
    </location>
</feature>
<dbReference type="PANTHER" id="PTHR11132">
    <property type="entry name" value="SOLUTE CARRIER FAMILY 35"/>
    <property type="match status" value="1"/>
</dbReference>
<feature type="non-terminal residue" evidence="6">
    <location>
        <position position="1"/>
    </location>
</feature>
<feature type="transmembrane region" description="Helical" evidence="5">
    <location>
        <begin position="15"/>
        <end position="34"/>
    </location>
</feature>
<comment type="subcellular location">
    <subcellularLocation>
        <location evidence="1">Membrane</location>
        <topology evidence="1">Multi-pass membrane protein</topology>
    </subcellularLocation>
</comment>
<evidence type="ECO:0000256" key="5">
    <source>
        <dbReference type="SAM" id="Phobius"/>
    </source>
</evidence>
<dbReference type="RefSeq" id="XP_003293893.1">
    <property type="nucleotide sequence ID" value="XM_003293845.1"/>
</dbReference>
<feature type="transmembrane region" description="Helical" evidence="5">
    <location>
        <begin position="218"/>
        <end position="240"/>
    </location>
</feature>
<feature type="transmembrane region" description="Helical" evidence="5">
    <location>
        <begin position="189"/>
        <end position="206"/>
    </location>
</feature>
<dbReference type="GO" id="GO:0055085">
    <property type="term" value="P:transmembrane transport"/>
    <property type="evidence" value="ECO:0000318"/>
    <property type="project" value="GO_Central"/>
</dbReference>
<organism evidence="6 7">
    <name type="scientific">Dictyostelium purpureum</name>
    <name type="common">Slime mold</name>
    <dbReference type="NCBI Taxonomy" id="5786"/>
    <lineage>
        <taxon>Eukaryota</taxon>
        <taxon>Amoebozoa</taxon>
        <taxon>Evosea</taxon>
        <taxon>Eumycetozoa</taxon>
        <taxon>Dictyostelia</taxon>
        <taxon>Dictyosteliales</taxon>
        <taxon>Dictyosteliaceae</taxon>
        <taxon>Dictyostelium</taxon>
    </lineage>
</organism>
<dbReference type="InParanoid" id="F1A2J9"/>
<feature type="transmembrane region" description="Helical" evidence="5">
    <location>
        <begin position="46"/>
        <end position="64"/>
    </location>
</feature>
<evidence type="ECO:0000256" key="4">
    <source>
        <dbReference type="ARBA" id="ARBA00023136"/>
    </source>
</evidence>
<dbReference type="InterPro" id="IPR050186">
    <property type="entry name" value="TPT_transporter"/>
</dbReference>
<feature type="transmembrane region" description="Helical" evidence="5">
    <location>
        <begin position="76"/>
        <end position="98"/>
    </location>
</feature>
<protein>
    <recommendedName>
        <fullName evidence="8">Sugar phosphate transporter domain-containing protein</fullName>
    </recommendedName>
</protein>
<dbReference type="OMA" id="HEPISNS"/>
<feature type="transmembrane region" description="Helical" evidence="5">
    <location>
        <begin position="252"/>
        <end position="270"/>
    </location>
</feature>
<dbReference type="GO" id="GO:0015297">
    <property type="term" value="F:antiporter activity"/>
    <property type="evidence" value="ECO:0000318"/>
    <property type="project" value="GO_Central"/>
</dbReference>
<reference evidence="7" key="1">
    <citation type="journal article" date="2011" name="Genome Biol.">
        <title>Comparative genomics of the social amoebae Dictyostelium discoideum and Dictyostelium purpureum.</title>
        <authorList>
            <consortium name="US DOE Joint Genome Institute (JGI-PGF)"/>
            <person name="Sucgang R."/>
            <person name="Kuo A."/>
            <person name="Tian X."/>
            <person name="Salerno W."/>
            <person name="Parikh A."/>
            <person name="Feasley C.L."/>
            <person name="Dalin E."/>
            <person name="Tu H."/>
            <person name="Huang E."/>
            <person name="Barry K."/>
            <person name="Lindquist E."/>
            <person name="Shapiro H."/>
            <person name="Bruce D."/>
            <person name="Schmutz J."/>
            <person name="Salamov A."/>
            <person name="Fey P."/>
            <person name="Gaudet P."/>
            <person name="Anjard C."/>
            <person name="Babu M.M."/>
            <person name="Basu S."/>
            <person name="Bushmanova Y."/>
            <person name="van der Wel H."/>
            <person name="Katoh-Kurasawa M."/>
            <person name="Dinh C."/>
            <person name="Coutinho P.M."/>
            <person name="Saito T."/>
            <person name="Elias M."/>
            <person name="Schaap P."/>
            <person name="Kay R.R."/>
            <person name="Henrissat B."/>
            <person name="Eichinger L."/>
            <person name="Rivero F."/>
            <person name="Putnam N.H."/>
            <person name="West C.M."/>
            <person name="Loomis W.F."/>
            <person name="Chisholm R.L."/>
            <person name="Shaulsky G."/>
            <person name="Strassmann J.E."/>
            <person name="Queller D.C."/>
            <person name="Kuspa A."/>
            <person name="Grigoriev I.V."/>
        </authorList>
    </citation>
    <scope>NUCLEOTIDE SEQUENCE [LARGE SCALE GENOMIC DNA]</scope>
    <source>
        <strain evidence="7">QSDP1</strain>
    </source>
</reference>